<comment type="caution">
    <text evidence="2">The sequence shown here is derived from an EMBL/GenBank/DDBJ whole genome shotgun (WGS) entry which is preliminary data.</text>
</comment>
<name>A0A842HLP0_9BACT</name>
<reference evidence="2 3" key="1">
    <citation type="submission" date="2020-07" db="EMBL/GenBank/DDBJ databases">
        <authorList>
            <person name="Feng X."/>
        </authorList>
    </citation>
    <scope>NUCLEOTIDE SEQUENCE [LARGE SCALE GENOMIC DNA]</scope>
    <source>
        <strain evidence="2 3">JCM31066</strain>
    </source>
</reference>
<proteinExistence type="predicted"/>
<evidence type="ECO:0000256" key="1">
    <source>
        <dbReference type="SAM" id="SignalP"/>
    </source>
</evidence>
<accession>A0A842HLP0</accession>
<sequence>MKKLIATLAIVGAAGTSGLFAQTGNSIEDLSITSSFAYESQYVFRGVKLNYDSFQPSLEFGFPVVGGDLYVGIWSNLPISGKNGGGAAGTLMGNANEIDIYAGYAYPITDMVTLDAGFIYYWYVNAPSMGNNATSYVEPYIGASFDVLLSPAIYVYYSVDQLTKAGGSGPDSGILTIEASIGYSFDLSQYMTVEGLSFDTGAYIGMGIPNDSSAMNGTTSFIYAGVTGDLVYAFNENVSASIGVRYSNYSQSGNSVTPPYSGSGFAPNQNNIWMGASVGFTY</sequence>
<feature type="chain" id="PRO_5032910777" description="Outer membrane protein beta-barrel domain-containing protein" evidence="1">
    <location>
        <begin position="22"/>
        <end position="282"/>
    </location>
</feature>
<dbReference type="AlphaFoldDB" id="A0A842HLP0"/>
<dbReference type="Proteomes" id="UP000546464">
    <property type="component" value="Unassembled WGS sequence"/>
</dbReference>
<keyword evidence="1" id="KW-0732">Signal</keyword>
<evidence type="ECO:0008006" key="4">
    <source>
        <dbReference type="Google" id="ProtNLM"/>
    </source>
</evidence>
<dbReference type="NCBIfam" id="TIGR02001">
    <property type="entry name" value="gcw_chp"/>
    <property type="match status" value="1"/>
</dbReference>
<organism evidence="2 3">
    <name type="scientific">Ruficoccus amylovorans</name>
    <dbReference type="NCBI Taxonomy" id="1804625"/>
    <lineage>
        <taxon>Bacteria</taxon>
        <taxon>Pseudomonadati</taxon>
        <taxon>Verrucomicrobiota</taxon>
        <taxon>Opitutia</taxon>
        <taxon>Puniceicoccales</taxon>
        <taxon>Cerasicoccaceae</taxon>
        <taxon>Ruficoccus</taxon>
    </lineage>
</organism>
<gene>
    <name evidence="2" type="ORF">H5P28_19375</name>
</gene>
<protein>
    <recommendedName>
        <fullName evidence="4">Outer membrane protein beta-barrel domain-containing protein</fullName>
    </recommendedName>
</protein>
<feature type="signal peptide" evidence="1">
    <location>
        <begin position="1"/>
        <end position="21"/>
    </location>
</feature>
<dbReference type="EMBL" id="JACHVB010000064">
    <property type="protein sequence ID" value="MBC2596436.1"/>
    <property type="molecule type" value="Genomic_DNA"/>
</dbReference>
<keyword evidence="3" id="KW-1185">Reference proteome</keyword>
<dbReference type="InterPro" id="IPR010239">
    <property type="entry name" value="CHP02001"/>
</dbReference>
<evidence type="ECO:0000313" key="3">
    <source>
        <dbReference type="Proteomes" id="UP000546464"/>
    </source>
</evidence>
<dbReference type="RefSeq" id="WP_185677342.1">
    <property type="nucleotide sequence ID" value="NZ_JACHVB010000064.1"/>
</dbReference>
<evidence type="ECO:0000313" key="2">
    <source>
        <dbReference type="EMBL" id="MBC2596436.1"/>
    </source>
</evidence>